<evidence type="ECO:0000313" key="2">
    <source>
        <dbReference type="Proteomes" id="UP001434737"/>
    </source>
</evidence>
<gene>
    <name evidence="1" type="ORF">V3I05_01420</name>
</gene>
<dbReference type="Proteomes" id="UP001434737">
    <property type="component" value="Chromosome"/>
</dbReference>
<protein>
    <submittedName>
        <fullName evidence="1">Uncharacterized protein</fullName>
    </submittedName>
</protein>
<dbReference type="RefSeq" id="WP_343353777.1">
    <property type="nucleotide sequence ID" value="NZ_CP145316.1"/>
</dbReference>
<name>A0ABZ3F833_9HELI</name>
<organism evidence="1 2">
    <name type="scientific">Helicobacter mastomyrinus</name>
    <dbReference type="NCBI Taxonomy" id="287948"/>
    <lineage>
        <taxon>Bacteria</taxon>
        <taxon>Pseudomonadati</taxon>
        <taxon>Campylobacterota</taxon>
        <taxon>Epsilonproteobacteria</taxon>
        <taxon>Campylobacterales</taxon>
        <taxon>Helicobacteraceae</taxon>
        <taxon>Helicobacter</taxon>
    </lineage>
</organism>
<evidence type="ECO:0000313" key="1">
    <source>
        <dbReference type="EMBL" id="XAM18370.1"/>
    </source>
</evidence>
<sequence>MRFTINDENNFFKDKDKAYIEPPKKMPFLLKIAVYLAQKSAKKEVLIAKLLTWYPKANNARTSKA</sequence>
<accession>A0ABZ3F833</accession>
<keyword evidence="2" id="KW-1185">Reference proteome</keyword>
<dbReference type="EMBL" id="CP145316">
    <property type="protein sequence ID" value="XAM18370.1"/>
    <property type="molecule type" value="Genomic_DNA"/>
</dbReference>
<proteinExistence type="predicted"/>
<reference evidence="1 2" key="1">
    <citation type="submission" date="2024-02" db="EMBL/GenBank/DDBJ databases">
        <title>Genome and pathogenicity analysis of Helicobacter mastomyrinus isolated from mice.</title>
        <authorList>
            <person name="Zhu L."/>
        </authorList>
    </citation>
    <scope>NUCLEOTIDE SEQUENCE [LARGE SCALE GENOMIC DNA]</scope>
    <source>
        <strain evidence="1 2">Hm-17</strain>
    </source>
</reference>